<keyword evidence="4 14" id="KW-0575">Peroxidase</keyword>
<comment type="similarity">
    <text evidence="10">Belongs to the peroxiredoxin family. BCP/PrxQ subfamily.</text>
</comment>
<evidence type="ECO:0000256" key="5">
    <source>
        <dbReference type="ARBA" id="ARBA00022862"/>
    </source>
</evidence>
<dbReference type="PANTHER" id="PTHR42801:SF4">
    <property type="entry name" value="AHPC_TSA FAMILY PROTEIN"/>
    <property type="match status" value="1"/>
</dbReference>
<dbReference type="PROSITE" id="PS51352">
    <property type="entry name" value="THIOREDOXIN_2"/>
    <property type="match status" value="1"/>
</dbReference>
<evidence type="ECO:0000256" key="8">
    <source>
        <dbReference type="ARBA" id="ARBA00023284"/>
    </source>
</evidence>
<feature type="domain" description="Thioredoxin" evidence="13">
    <location>
        <begin position="14"/>
        <end position="164"/>
    </location>
</feature>
<dbReference type="Proteomes" id="UP001500467">
    <property type="component" value="Unassembled WGS sequence"/>
</dbReference>
<comment type="function">
    <text evidence="1">Thiol-specific peroxidase that catalyzes the reduction of hydrogen peroxide and organic hydroperoxides to water and alcohols, respectively. Plays a role in cell protection against oxidative stress by detoxifying peroxides and as sensor of hydrogen peroxide-mediated signaling events.</text>
</comment>
<comment type="catalytic activity">
    <reaction evidence="12">
        <text>a hydroperoxide + [thioredoxin]-dithiol = an alcohol + [thioredoxin]-disulfide + H2O</text>
        <dbReference type="Rhea" id="RHEA:62620"/>
        <dbReference type="Rhea" id="RHEA-COMP:10698"/>
        <dbReference type="Rhea" id="RHEA-COMP:10700"/>
        <dbReference type="ChEBI" id="CHEBI:15377"/>
        <dbReference type="ChEBI" id="CHEBI:29950"/>
        <dbReference type="ChEBI" id="CHEBI:30879"/>
        <dbReference type="ChEBI" id="CHEBI:35924"/>
        <dbReference type="ChEBI" id="CHEBI:50058"/>
        <dbReference type="EC" id="1.11.1.24"/>
    </reaction>
</comment>
<comment type="caution">
    <text evidence="14">The sequence shown here is derived from an EMBL/GenBank/DDBJ whole genome shotgun (WGS) entry which is preliminary data.</text>
</comment>
<organism evidence="14 15">
    <name type="scientific">Prauserella alba</name>
    <dbReference type="NCBI Taxonomy" id="176898"/>
    <lineage>
        <taxon>Bacteria</taxon>
        <taxon>Bacillati</taxon>
        <taxon>Actinomycetota</taxon>
        <taxon>Actinomycetes</taxon>
        <taxon>Pseudonocardiales</taxon>
        <taxon>Pseudonocardiaceae</taxon>
        <taxon>Prauserella</taxon>
    </lineage>
</organism>
<dbReference type="PIRSF" id="PIRSF000239">
    <property type="entry name" value="AHPC"/>
    <property type="match status" value="1"/>
</dbReference>
<evidence type="ECO:0000256" key="2">
    <source>
        <dbReference type="ARBA" id="ARBA00011245"/>
    </source>
</evidence>
<dbReference type="SUPFAM" id="SSF52833">
    <property type="entry name" value="Thioredoxin-like"/>
    <property type="match status" value="1"/>
</dbReference>
<keyword evidence="6" id="KW-0560">Oxidoreductase</keyword>
<dbReference type="EC" id="1.11.1.24" evidence="3"/>
<keyword evidence="15" id="KW-1185">Reference proteome</keyword>
<dbReference type="GO" id="GO:0004601">
    <property type="term" value="F:peroxidase activity"/>
    <property type="evidence" value="ECO:0007669"/>
    <property type="project" value="UniProtKB-KW"/>
</dbReference>
<evidence type="ECO:0000256" key="11">
    <source>
        <dbReference type="ARBA" id="ARBA00041373"/>
    </source>
</evidence>
<dbReference type="Gene3D" id="3.40.30.10">
    <property type="entry name" value="Glutaredoxin"/>
    <property type="match status" value="1"/>
</dbReference>
<evidence type="ECO:0000256" key="7">
    <source>
        <dbReference type="ARBA" id="ARBA00023157"/>
    </source>
</evidence>
<evidence type="ECO:0000256" key="9">
    <source>
        <dbReference type="ARBA" id="ARBA00032824"/>
    </source>
</evidence>
<dbReference type="InterPro" id="IPR050924">
    <property type="entry name" value="Peroxiredoxin_BCP/PrxQ"/>
</dbReference>
<protein>
    <recommendedName>
        <fullName evidence="3">thioredoxin-dependent peroxiredoxin</fullName>
        <ecNumber evidence="3">1.11.1.24</ecNumber>
    </recommendedName>
    <alternativeName>
        <fullName evidence="11">Bacterioferritin comigratory protein</fullName>
    </alternativeName>
    <alternativeName>
        <fullName evidence="9">Thioredoxin peroxidase</fullName>
    </alternativeName>
</protein>
<dbReference type="CDD" id="cd03017">
    <property type="entry name" value="PRX_BCP"/>
    <property type="match status" value="1"/>
</dbReference>
<keyword evidence="7" id="KW-1015">Disulfide bond</keyword>
<dbReference type="NCBIfam" id="NF006960">
    <property type="entry name" value="PRK09437.1"/>
    <property type="match status" value="1"/>
</dbReference>
<evidence type="ECO:0000313" key="14">
    <source>
        <dbReference type="EMBL" id="GAA1201558.1"/>
    </source>
</evidence>
<evidence type="ECO:0000256" key="1">
    <source>
        <dbReference type="ARBA" id="ARBA00003330"/>
    </source>
</evidence>
<sequence length="164" mass="17676">MLIPSDEECLMTRLQAGQPAPAFTLTDAHQQQVSSADYAGRQLIVYFYPKASTPGCTTEACDFRDNLASLEAAGYAVVGISPDEPEALRTFIDDQALTFPLLSDADQSVARAYGTYGTKKLGDRTVEGTLRSTFVIGPDGTLTHIAYEVDAQGHVAELRRTLGL</sequence>
<keyword evidence="5" id="KW-0049">Antioxidant</keyword>
<evidence type="ECO:0000256" key="4">
    <source>
        <dbReference type="ARBA" id="ARBA00022559"/>
    </source>
</evidence>
<evidence type="ECO:0000256" key="6">
    <source>
        <dbReference type="ARBA" id="ARBA00023002"/>
    </source>
</evidence>
<evidence type="ECO:0000256" key="3">
    <source>
        <dbReference type="ARBA" id="ARBA00013017"/>
    </source>
</evidence>
<evidence type="ECO:0000259" key="13">
    <source>
        <dbReference type="PROSITE" id="PS51352"/>
    </source>
</evidence>
<dbReference type="InterPro" id="IPR000866">
    <property type="entry name" value="AhpC/TSA"/>
</dbReference>
<evidence type="ECO:0000256" key="10">
    <source>
        <dbReference type="ARBA" id="ARBA00038489"/>
    </source>
</evidence>
<comment type="subunit">
    <text evidence="2">Monomer.</text>
</comment>
<dbReference type="InterPro" id="IPR013766">
    <property type="entry name" value="Thioredoxin_domain"/>
</dbReference>
<evidence type="ECO:0000256" key="12">
    <source>
        <dbReference type="ARBA" id="ARBA00049091"/>
    </source>
</evidence>
<dbReference type="PANTHER" id="PTHR42801">
    <property type="entry name" value="THIOREDOXIN-DEPENDENT PEROXIDE REDUCTASE"/>
    <property type="match status" value="1"/>
</dbReference>
<reference evidence="14 15" key="1">
    <citation type="journal article" date="2019" name="Int. J. Syst. Evol. Microbiol.">
        <title>The Global Catalogue of Microorganisms (GCM) 10K type strain sequencing project: providing services to taxonomists for standard genome sequencing and annotation.</title>
        <authorList>
            <consortium name="The Broad Institute Genomics Platform"/>
            <consortium name="The Broad Institute Genome Sequencing Center for Infectious Disease"/>
            <person name="Wu L."/>
            <person name="Ma J."/>
        </authorList>
    </citation>
    <scope>NUCLEOTIDE SEQUENCE [LARGE SCALE GENOMIC DNA]</scope>
    <source>
        <strain evidence="14 15">JCM 13022</strain>
    </source>
</reference>
<dbReference type="InterPro" id="IPR024706">
    <property type="entry name" value="Peroxiredoxin_AhpC-typ"/>
</dbReference>
<name>A0ABN1V9W7_9PSEU</name>
<dbReference type="InterPro" id="IPR036249">
    <property type="entry name" value="Thioredoxin-like_sf"/>
</dbReference>
<dbReference type="Pfam" id="PF00578">
    <property type="entry name" value="AhpC-TSA"/>
    <property type="match status" value="1"/>
</dbReference>
<gene>
    <name evidence="14" type="primary">bcp_1</name>
    <name evidence="14" type="ORF">GCM10009675_17830</name>
</gene>
<keyword evidence="8" id="KW-0676">Redox-active center</keyword>
<dbReference type="EMBL" id="BAAALM010000006">
    <property type="protein sequence ID" value="GAA1201558.1"/>
    <property type="molecule type" value="Genomic_DNA"/>
</dbReference>
<accession>A0ABN1V9W7</accession>
<evidence type="ECO:0000313" key="15">
    <source>
        <dbReference type="Proteomes" id="UP001500467"/>
    </source>
</evidence>
<proteinExistence type="inferred from homology"/>